<evidence type="ECO:0000313" key="3">
    <source>
        <dbReference type="EMBL" id="AFV00184.1"/>
    </source>
</evidence>
<keyword evidence="4" id="KW-1185">Reference proteome</keyword>
<keyword evidence="1" id="KW-0472">Membrane</keyword>
<feature type="transmembrane region" description="Helical" evidence="1">
    <location>
        <begin position="12"/>
        <end position="30"/>
    </location>
</feature>
<dbReference type="HOGENOM" id="CLU_036182_0_0_6"/>
<name>K4KQ09_SIMAS</name>
<feature type="transmembrane region" description="Helical" evidence="1">
    <location>
        <begin position="343"/>
        <end position="360"/>
    </location>
</feature>
<gene>
    <name evidence="3" type="ordered locus">M5M_15255</name>
</gene>
<keyword evidence="1" id="KW-0812">Transmembrane</keyword>
<dbReference type="PANTHER" id="PTHR36927">
    <property type="entry name" value="BLR4337 PROTEIN"/>
    <property type="match status" value="1"/>
</dbReference>
<organism evidence="3 4">
    <name type="scientific">Simiduia agarivorans (strain DSM 21679 / JCM 13881 / BCRC 17597 / SA1)</name>
    <dbReference type="NCBI Taxonomy" id="1117647"/>
    <lineage>
        <taxon>Bacteria</taxon>
        <taxon>Pseudomonadati</taxon>
        <taxon>Pseudomonadota</taxon>
        <taxon>Gammaproteobacteria</taxon>
        <taxon>Cellvibrionales</taxon>
        <taxon>Cellvibrionaceae</taxon>
        <taxon>Simiduia</taxon>
    </lineage>
</organism>
<reference evidence="3 4" key="1">
    <citation type="journal article" date="2013" name="Genome Announc.">
        <title>Complete genome sequence of Simiduia agarivorans SA1(T), a marine bacterium able to degrade a variety of polysaccharides.</title>
        <authorList>
            <person name="Lin S.Y."/>
            <person name="Shieh W.Y."/>
            <person name="Chen J.S."/>
            <person name="Tang S.L."/>
        </authorList>
    </citation>
    <scope>NUCLEOTIDE SEQUENCE [LARGE SCALE GENOMIC DNA]</scope>
    <source>
        <strain evidence="4">DSM 21679 / JCM 13881 / BCRC 17597 / SA1</strain>
    </source>
</reference>
<keyword evidence="1" id="KW-1133">Transmembrane helix</keyword>
<proteinExistence type="predicted"/>
<dbReference type="OrthoDB" id="9809782at2"/>
<dbReference type="PANTHER" id="PTHR36927:SF3">
    <property type="entry name" value="GLUCANS BIOSYNTHESIS PROTEIN C"/>
    <property type="match status" value="1"/>
</dbReference>
<evidence type="ECO:0000256" key="1">
    <source>
        <dbReference type="SAM" id="Phobius"/>
    </source>
</evidence>
<dbReference type="Proteomes" id="UP000000466">
    <property type="component" value="Chromosome"/>
</dbReference>
<dbReference type="GO" id="GO:0016747">
    <property type="term" value="F:acyltransferase activity, transferring groups other than amino-acyl groups"/>
    <property type="evidence" value="ECO:0007669"/>
    <property type="project" value="InterPro"/>
</dbReference>
<dbReference type="Pfam" id="PF01757">
    <property type="entry name" value="Acyl_transf_3"/>
    <property type="match status" value="1"/>
</dbReference>
<feature type="transmembrane region" description="Helical" evidence="1">
    <location>
        <begin position="208"/>
        <end position="227"/>
    </location>
</feature>
<feature type="transmembrane region" description="Helical" evidence="1">
    <location>
        <begin position="147"/>
        <end position="166"/>
    </location>
</feature>
<dbReference type="EMBL" id="CP003746">
    <property type="protein sequence ID" value="AFV00184.1"/>
    <property type="molecule type" value="Genomic_DNA"/>
</dbReference>
<dbReference type="RefSeq" id="WP_015048336.1">
    <property type="nucleotide sequence ID" value="NC_018868.3"/>
</dbReference>
<feature type="transmembrane region" description="Helical" evidence="1">
    <location>
        <begin position="178"/>
        <end position="196"/>
    </location>
</feature>
<accession>K4KQ09</accession>
<dbReference type="STRING" id="1117647.M5M_15255"/>
<sequence length="394" mass="45013">MQRRYDLDWLRSLAFGLLILYHCGMMYVSWDWHITSQYQSESLKYLMLLVNQWRLPLLFFIAGAALKLACERYSGGQLFRLRSARLGIPLLLGILVIVPPQLYFEMRQAGEPTGSYLAFWGAYLTPDHPLFDAHRTPLFGQMTWNHLWFLPYLWCYSVIVLLLSPLLNHVANSGGLRLWLWLPCLVLSAANLGLRAHFPTTHALLDDWHNHAVSLSLFIAGFLLAGHTRLWASLARHRWDLSIAAFFCYGMMMALFSLPETTGLGEGVELWGDRFIDCLRAVNLWLWILALCGLAHHFLNRDSRARRYVTEAVYPWYLLHQTITVWAGFYLSQMALGPVWEPLLLVSATGLGCALGFEVIRRFGFSRWLFGLGPGRTSKTHQQSAAPSARPARA</sequence>
<dbReference type="eggNOG" id="COG1835">
    <property type="taxonomic scope" value="Bacteria"/>
</dbReference>
<feature type="transmembrane region" description="Helical" evidence="1">
    <location>
        <begin position="45"/>
        <end position="66"/>
    </location>
</feature>
<dbReference type="AlphaFoldDB" id="K4KQ09"/>
<feature type="transmembrane region" description="Helical" evidence="1">
    <location>
        <begin position="86"/>
        <end position="104"/>
    </location>
</feature>
<dbReference type="KEGG" id="saga:M5M_15255"/>
<feature type="domain" description="Acyltransferase 3" evidence="2">
    <location>
        <begin position="5"/>
        <end position="353"/>
    </location>
</feature>
<feature type="transmembrane region" description="Helical" evidence="1">
    <location>
        <begin position="239"/>
        <end position="259"/>
    </location>
</feature>
<protein>
    <recommendedName>
        <fullName evidence="2">Acyltransferase 3 domain-containing protein</fullName>
    </recommendedName>
</protein>
<evidence type="ECO:0000313" key="4">
    <source>
        <dbReference type="Proteomes" id="UP000000466"/>
    </source>
</evidence>
<evidence type="ECO:0000259" key="2">
    <source>
        <dbReference type="Pfam" id="PF01757"/>
    </source>
</evidence>
<dbReference type="InterPro" id="IPR002656">
    <property type="entry name" value="Acyl_transf_3_dom"/>
</dbReference>
<feature type="transmembrane region" description="Helical" evidence="1">
    <location>
        <begin position="312"/>
        <end position="331"/>
    </location>
</feature>
<feature type="transmembrane region" description="Helical" evidence="1">
    <location>
        <begin position="279"/>
        <end position="300"/>
    </location>
</feature>
<dbReference type="InterPro" id="IPR050623">
    <property type="entry name" value="Glucan_succinyl_AcylTrfase"/>
</dbReference>